<gene>
    <name evidence="2" type="ORF">BRE01_55210</name>
</gene>
<dbReference type="Gene3D" id="3.20.20.80">
    <property type="entry name" value="Glycosidases"/>
    <property type="match status" value="1"/>
</dbReference>
<dbReference type="Gene3D" id="3.10.50.10">
    <property type="match status" value="1"/>
</dbReference>
<proteinExistence type="predicted"/>
<dbReference type="Pfam" id="PF00704">
    <property type="entry name" value="Glyco_hydro_18"/>
    <property type="match status" value="1"/>
</dbReference>
<dbReference type="SUPFAM" id="SSF51445">
    <property type="entry name" value="(Trans)glycosidases"/>
    <property type="match status" value="1"/>
</dbReference>
<feature type="domain" description="GH18" evidence="1">
    <location>
        <begin position="41"/>
        <end position="348"/>
    </location>
</feature>
<reference evidence="2 3" key="1">
    <citation type="submission" date="2019-06" db="EMBL/GenBank/DDBJ databases">
        <title>Whole genome shotgun sequence of Brevibacillus reuszeri NBRC 15719.</title>
        <authorList>
            <person name="Hosoyama A."/>
            <person name="Uohara A."/>
            <person name="Ohji S."/>
            <person name="Ichikawa N."/>
        </authorList>
    </citation>
    <scope>NUCLEOTIDE SEQUENCE [LARGE SCALE GENOMIC DNA]</scope>
    <source>
        <strain evidence="2 3">NBRC 15719</strain>
    </source>
</reference>
<sequence>MILILLLLFLSSCHTYKQSEQNQQGNPKSYQIDGAGKAVPERIVMGWNAFGTTDTYIEQNHVSPNLNVVSPRWLSLDSEHLITGEVDPAYVEWAHQSGKQVWAFLGNQFDPELTDKLLSDKNNHVKMAEKLEKVFVEHKIDGINVDFENIKMENKDDFVSFVRQLKKSFSPHGIIVSVDITRENPDPYWSGSYDRAELGKIADYIIMMGYDEDLGAGEKIGSVASLPWVEEGIQRLIKDVPPSKVILAVPFYMREWVTNLKTKKETRYDRNMLEVDEIIKDKGLKKKWDKNVKQNYVEFVENDEKHQIWLEDKESLQQRVELVNKYDLKGTAAWFIGQETPEIWPVFH</sequence>
<dbReference type="InterPro" id="IPR017853">
    <property type="entry name" value="GH"/>
</dbReference>
<organism evidence="2 3">
    <name type="scientific">Brevibacillus reuszeri</name>
    <dbReference type="NCBI Taxonomy" id="54915"/>
    <lineage>
        <taxon>Bacteria</taxon>
        <taxon>Bacillati</taxon>
        <taxon>Bacillota</taxon>
        <taxon>Bacilli</taxon>
        <taxon>Bacillales</taxon>
        <taxon>Paenibacillaceae</taxon>
        <taxon>Brevibacillus</taxon>
    </lineage>
</organism>
<evidence type="ECO:0000313" key="2">
    <source>
        <dbReference type="EMBL" id="GED71819.1"/>
    </source>
</evidence>
<dbReference type="PROSITE" id="PS51910">
    <property type="entry name" value="GH18_2"/>
    <property type="match status" value="1"/>
</dbReference>
<dbReference type="InterPro" id="IPR029070">
    <property type="entry name" value="Chitinase_insertion_sf"/>
</dbReference>
<dbReference type="EMBL" id="BJON01000023">
    <property type="protein sequence ID" value="GED71819.1"/>
    <property type="molecule type" value="Genomic_DNA"/>
</dbReference>
<protein>
    <recommendedName>
        <fullName evidence="1">GH18 domain-containing protein</fullName>
    </recommendedName>
</protein>
<accession>A0ABQ0TVM4</accession>
<dbReference type="SMART" id="SM00636">
    <property type="entry name" value="Glyco_18"/>
    <property type="match status" value="1"/>
</dbReference>
<dbReference type="Proteomes" id="UP000319578">
    <property type="component" value="Unassembled WGS sequence"/>
</dbReference>
<evidence type="ECO:0000259" key="1">
    <source>
        <dbReference type="PROSITE" id="PS51910"/>
    </source>
</evidence>
<comment type="caution">
    <text evidence="2">The sequence shown here is derived from an EMBL/GenBank/DDBJ whole genome shotgun (WGS) entry which is preliminary data.</text>
</comment>
<dbReference type="InterPro" id="IPR011583">
    <property type="entry name" value="Chitinase_II/V-like_cat"/>
</dbReference>
<dbReference type="RefSeq" id="WP_161807298.1">
    <property type="nucleotide sequence ID" value="NZ_JARMFB010000007.1"/>
</dbReference>
<keyword evidence="3" id="KW-1185">Reference proteome</keyword>
<dbReference type="InterPro" id="IPR001223">
    <property type="entry name" value="Glyco_hydro18_cat"/>
</dbReference>
<name>A0ABQ0TVM4_9BACL</name>
<evidence type="ECO:0000313" key="3">
    <source>
        <dbReference type="Proteomes" id="UP000319578"/>
    </source>
</evidence>
<dbReference type="PANTHER" id="PTHR46066:SF2">
    <property type="entry name" value="CHITINASE DOMAIN-CONTAINING PROTEIN 1"/>
    <property type="match status" value="1"/>
</dbReference>
<dbReference type="PANTHER" id="PTHR46066">
    <property type="entry name" value="CHITINASE DOMAIN-CONTAINING PROTEIN 1 FAMILY MEMBER"/>
    <property type="match status" value="1"/>
</dbReference>